<reference evidence="2 3" key="1">
    <citation type="submission" date="2017-03" db="EMBL/GenBank/DDBJ databases">
        <title>Genome sequencing of Shewanella japonica KCTC 22435.</title>
        <authorList>
            <person name="Kim K.M."/>
        </authorList>
    </citation>
    <scope>NUCLEOTIDE SEQUENCE [LARGE SCALE GENOMIC DNA]</scope>
    <source>
        <strain evidence="2 3">KCTC 22435</strain>
    </source>
</reference>
<gene>
    <name evidence="2" type="ORF">SJ2017_3691</name>
</gene>
<proteinExistence type="predicted"/>
<dbReference type="EMBL" id="CP020472">
    <property type="protein sequence ID" value="ARD23934.1"/>
    <property type="molecule type" value="Genomic_DNA"/>
</dbReference>
<dbReference type="Gene3D" id="3.40.50.2000">
    <property type="entry name" value="Glycogen Phosphorylase B"/>
    <property type="match status" value="2"/>
</dbReference>
<evidence type="ECO:0000313" key="2">
    <source>
        <dbReference type="EMBL" id="ARD23934.1"/>
    </source>
</evidence>
<dbReference type="RefSeq" id="WP_080916915.1">
    <property type="nucleotide sequence ID" value="NZ_CP020472.1"/>
</dbReference>
<accession>A0ABM6JQC7</accession>
<dbReference type="SUPFAM" id="SSF53756">
    <property type="entry name" value="UDP-Glycosyltransferase/glycogen phosphorylase"/>
    <property type="match status" value="1"/>
</dbReference>
<dbReference type="InterPro" id="IPR001296">
    <property type="entry name" value="Glyco_trans_1"/>
</dbReference>
<dbReference type="CDD" id="cd03801">
    <property type="entry name" value="GT4_PimA-like"/>
    <property type="match status" value="1"/>
</dbReference>
<evidence type="ECO:0000313" key="3">
    <source>
        <dbReference type="Proteomes" id="UP000191820"/>
    </source>
</evidence>
<protein>
    <recommendedName>
        <fullName evidence="1">Glycosyl transferase family 1 domain-containing protein</fullName>
    </recommendedName>
</protein>
<dbReference type="PANTHER" id="PTHR12526">
    <property type="entry name" value="GLYCOSYLTRANSFERASE"/>
    <property type="match status" value="1"/>
</dbReference>
<sequence length="367" mass="41318">MKSKVLHCVDDPNMGGVNFALQSLCGSTLQHDFEFDIKYVDFSKPVSLNSTADIICLHGASNWRNLFNIFIFTLRHPKAKFVLQEHHYGASFVRSQIQSPKRFYWMLKLNYWLVDRVIAIAPSQQLWMLNHDLVPKNKINLLGQGRDLSGFIPKLNDLNNAAIDAERSNVNKTSADIKVPVIAAYGRFHYQKGFDLLIKAMSLINQPCLLKIAGEGPLGDELEQLAGGVANVEFVGKVERVPEFLNQVDAVVIPSRWEPFGLIFIESLAMNKTIISSQVDGLGDQVSQHAACDVNQGENLPVIHPISEPVSADSIADAINQFLSQTASIHPPVPNIGYINHWKQQQWFELQQAWKNLFKQLLEDKRH</sequence>
<keyword evidence="3" id="KW-1185">Reference proteome</keyword>
<dbReference type="Pfam" id="PF00534">
    <property type="entry name" value="Glycos_transf_1"/>
    <property type="match status" value="1"/>
</dbReference>
<evidence type="ECO:0000259" key="1">
    <source>
        <dbReference type="Pfam" id="PF00534"/>
    </source>
</evidence>
<name>A0ABM6JQC7_9GAMM</name>
<dbReference type="PANTHER" id="PTHR12526:SF630">
    <property type="entry name" value="GLYCOSYLTRANSFERASE"/>
    <property type="match status" value="1"/>
</dbReference>
<organism evidence="2 3">
    <name type="scientific">Shewanella japonica</name>
    <dbReference type="NCBI Taxonomy" id="93973"/>
    <lineage>
        <taxon>Bacteria</taxon>
        <taxon>Pseudomonadati</taxon>
        <taxon>Pseudomonadota</taxon>
        <taxon>Gammaproteobacteria</taxon>
        <taxon>Alteromonadales</taxon>
        <taxon>Shewanellaceae</taxon>
        <taxon>Shewanella</taxon>
    </lineage>
</organism>
<feature type="domain" description="Glycosyl transferase family 1" evidence="1">
    <location>
        <begin position="172"/>
        <end position="325"/>
    </location>
</feature>
<dbReference type="Proteomes" id="UP000191820">
    <property type="component" value="Chromosome"/>
</dbReference>